<gene>
    <name evidence="2" type="ORF">M431DRAFT_531934</name>
</gene>
<dbReference type="RefSeq" id="XP_024772717.1">
    <property type="nucleotide sequence ID" value="XM_024920844.1"/>
</dbReference>
<dbReference type="Pfam" id="PF14420">
    <property type="entry name" value="Clr5"/>
    <property type="match status" value="1"/>
</dbReference>
<accession>A0A2T4A7J6</accession>
<dbReference type="EMBL" id="KZ679682">
    <property type="protein sequence ID" value="PTB53040.1"/>
    <property type="molecule type" value="Genomic_DNA"/>
</dbReference>
<organism evidence="2 3">
    <name type="scientific">Trichoderma harzianum CBS 226.95</name>
    <dbReference type="NCBI Taxonomy" id="983964"/>
    <lineage>
        <taxon>Eukaryota</taxon>
        <taxon>Fungi</taxon>
        <taxon>Dikarya</taxon>
        <taxon>Ascomycota</taxon>
        <taxon>Pezizomycotina</taxon>
        <taxon>Sordariomycetes</taxon>
        <taxon>Hypocreomycetidae</taxon>
        <taxon>Hypocreales</taxon>
        <taxon>Hypocreaceae</taxon>
        <taxon>Trichoderma</taxon>
    </lineage>
</organism>
<evidence type="ECO:0000313" key="2">
    <source>
        <dbReference type="EMBL" id="PTB53040.1"/>
    </source>
</evidence>
<protein>
    <recommendedName>
        <fullName evidence="1">Clr5 domain-containing protein</fullName>
    </recommendedName>
</protein>
<sequence>MASLDWESHKAEIQRLYIDENKKILEVVHEMKFSRNFIASESSYQRKLREWGIRKNRLGKANWKVIDYKIKKKKQQSGRSPQVHIDGKLCPPQKVRKEIARQAFCSTIDKLSVQIDIPSPMTPDGIQVCSPASSNSPNPWPLGSPWLEFLNILPSDVFKRKLNNFTY</sequence>
<reference evidence="2 3" key="1">
    <citation type="submission" date="2016-07" db="EMBL/GenBank/DDBJ databases">
        <title>Multiple horizontal gene transfer events from other fungi enriched the ability of initially mycotrophic Trichoderma (Ascomycota) to feed on dead plant biomass.</title>
        <authorList>
            <consortium name="DOE Joint Genome Institute"/>
            <person name="Aerts A."/>
            <person name="Atanasova L."/>
            <person name="Chenthamara K."/>
            <person name="Zhang J."/>
            <person name="Grujic M."/>
            <person name="Henrissat B."/>
            <person name="Kuo A."/>
            <person name="Salamov A."/>
            <person name="Lipzen A."/>
            <person name="Labutti K."/>
            <person name="Barry K."/>
            <person name="Miao Y."/>
            <person name="Rahimi M.J."/>
            <person name="Shen Q."/>
            <person name="Grigoriev I.V."/>
            <person name="Kubicek C.P."/>
            <person name="Druzhinina I.S."/>
        </authorList>
    </citation>
    <scope>NUCLEOTIDE SEQUENCE [LARGE SCALE GENOMIC DNA]</scope>
    <source>
        <strain evidence="2 3">CBS 226.95</strain>
    </source>
</reference>
<dbReference type="Proteomes" id="UP000241690">
    <property type="component" value="Unassembled WGS sequence"/>
</dbReference>
<name>A0A2T4A7J6_TRIHA</name>
<keyword evidence="3" id="KW-1185">Reference proteome</keyword>
<evidence type="ECO:0000259" key="1">
    <source>
        <dbReference type="Pfam" id="PF14420"/>
    </source>
</evidence>
<dbReference type="InterPro" id="IPR025676">
    <property type="entry name" value="Clr5_dom"/>
</dbReference>
<evidence type="ECO:0000313" key="3">
    <source>
        <dbReference type="Proteomes" id="UP000241690"/>
    </source>
</evidence>
<dbReference type="PANTHER" id="PTHR38788:SF3">
    <property type="entry name" value="CLR5 DOMAIN-CONTAINING PROTEIN"/>
    <property type="match status" value="1"/>
</dbReference>
<dbReference type="GeneID" id="36629413"/>
<dbReference type="AlphaFoldDB" id="A0A2T4A7J6"/>
<dbReference type="PANTHER" id="PTHR38788">
    <property type="entry name" value="CLR5 DOMAIN-CONTAINING PROTEIN"/>
    <property type="match status" value="1"/>
</dbReference>
<feature type="domain" description="Clr5" evidence="1">
    <location>
        <begin position="5"/>
        <end position="55"/>
    </location>
</feature>
<proteinExistence type="predicted"/>